<keyword evidence="4" id="KW-1185">Reference proteome</keyword>
<feature type="domain" description="DUF8010" evidence="1">
    <location>
        <begin position="14"/>
        <end position="103"/>
    </location>
</feature>
<evidence type="ECO:0000313" key="4">
    <source>
        <dbReference type="Proteomes" id="UP000006078"/>
    </source>
</evidence>
<dbReference type="STRING" id="29321.AAV33_02970"/>
<proteinExistence type="predicted"/>
<dbReference type="Proteomes" id="UP000006078">
    <property type="component" value="Unassembled WGS sequence"/>
</dbReference>
<dbReference type="eggNOG" id="ENOG5032Y20">
    <property type="taxonomic scope" value="Bacteria"/>
</dbReference>
<sequence length="217" mass="22856">MGPVEPETLRLEGGAPGLLALLARAEGLDAGALARLRDHGDGTVDVFTTTPFEVIASRRIRGAAGRDGAVVRVRDAREALAGREDHPGEVLALGPACDPSWPGALPPAAGFRLVDTVPVAVVRSLADEGQRLAREFSGPLGPPASLMNQDVLTVESKEGTAKIPMRMIFTCTSLGLIPGFKAGMDVPRYLRVSTVGRWIRIDAPFGTVYHSTGLSLV</sequence>
<evidence type="ECO:0000313" key="3">
    <source>
        <dbReference type="EMBL" id="EJZ82546.1"/>
    </source>
</evidence>
<dbReference type="InterPro" id="IPR058498">
    <property type="entry name" value="DUF8185"/>
</dbReference>
<dbReference type="InterPro" id="IPR016601">
    <property type="entry name" value="UCP012637"/>
</dbReference>
<dbReference type="InterPro" id="IPR058323">
    <property type="entry name" value="DUF8010"/>
</dbReference>
<protein>
    <submittedName>
        <fullName evidence="3">Uncharacterized protein</fullName>
    </submittedName>
</protein>
<dbReference type="PATRIC" id="fig|883169.3.peg.504"/>
<evidence type="ECO:0000259" key="2">
    <source>
        <dbReference type="Pfam" id="PF26572"/>
    </source>
</evidence>
<dbReference type="HOGENOM" id="CLU_083318_1_0_11"/>
<dbReference type="Pfam" id="PF26035">
    <property type="entry name" value="DUF8010"/>
    <property type="match status" value="1"/>
</dbReference>
<accession>K0YGN9</accession>
<name>K0YGN9_9CORY</name>
<gene>
    <name evidence="3" type="ORF">HMPREF9719_00534</name>
</gene>
<dbReference type="Pfam" id="PF26572">
    <property type="entry name" value="DUF8185"/>
    <property type="match status" value="1"/>
</dbReference>
<dbReference type="EMBL" id="AHAE01000030">
    <property type="protein sequence ID" value="EJZ82546.1"/>
    <property type="molecule type" value="Genomic_DNA"/>
</dbReference>
<dbReference type="AlphaFoldDB" id="K0YGN9"/>
<organism evidence="3 4">
    <name type="scientific">Corynebacterium otitidis ATCC 51513</name>
    <dbReference type="NCBI Taxonomy" id="883169"/>
    <lineage>
        <taxon>Bacteria</taxon>
        <taxon>Bacillati</taxon>
        <taxon>Actinomycetota</taxon>
        <taxon>Actinomycetes</taxon>
        <taxon>Mycobacteriales</taxon>
        <taxon>Corynebacteriaceae</taxon>
        <taxon>Corynebacterium</taxon>
    </lineage>
</organism>
<dbReference type="PIRSF" id="PIRSF012637">
    <property type="entry name" value="UCP012637"/>
    <property type="match status" value="1"/>
</dbReference>
<evidence type="ECO:0000259" key="1">
    <source>
        <dbReference type="Pfam" id="PF26035"/>
    </source>
</evidence>
<feature type="domain" description="DUF8185" evidence="2">
    <location>
        <begin position="106"/>
        <end position="213"/>
    </location>
</feature>
<reference evidence="3 4" key="1">
    <citation type="submission" date="2012-08" db="EMBL/GenBank/DDBJ databases">
        <title>The Genome Sequence of Turicella otitidis ATCC 51513.</title>
        <authorList>
            <consortium name="The Broad Institute Genome Sequencing Platform"/>
            <person name="Earl A."/>
            <person name="Ward D."/>
            <person name="Feldgarden M."/>
            <person name="Gevers D."/>
            <person name="Huys G."/>
            <person name="Walker B."/>
            <person name="Young S.K."/>
            <person name="Zeng Q."/>
            <person name="Gargeya S."/>
            <person name="Fitzgerald M."/>
            <person name="Haas B."/>
            <person name="Abouelleil A."/>
            <person name="Alvarado L."/>
            <person name="Arachchi H.M."/>
            <person name="Berlin A.M."/>
            <person name="Chapman S.B."/>
            <person name="Goldberg J."/>
            <person name="Griggs A."/>
            <person name="Gujja S."/>
            <person name="Hansen M."/>
            <person name="Howarth C."/>
            <person name="Imamovic A."/>
            <person name="Larimer J."/>
            <person name="McCowen C."/>
            <person name="Montmayeur A."/>
            <person name="Murphy C."/>
            <person name="Neiman D."/>
            <person name="Pearson M."/>
            <person name="Priest M."/>
            <person name="Roberts A."/>
            <person name="Saif S."/>
            <person name="Shea T."/>
            <person name="Sisk P."/>
            <person name="Sykes S."/>
            <person name="Wortman J."/>
            <person name="Nusbaum C."/>
            <person name="Birren B."/>
        </authorList>
    </citation>
    <scope>NUCLEOTIDE SEQUENCE [LARGE SCALE GENOMIC DNA]</scope>
    <source>
        <strain evidence="3 4">ATCC 51513</strain>
    </source>
</reference>
<comment type="caution">
    <text evidence="3">The sequence shown here is derived from an EMBL/GenBank/DDBJ whole genome shotgun (WGS) entry which is preliminary data.</text>
</comment>